<sequence length="531" mass="61447">MEQEQHQTGLSVLGKDHIKVLFIRPPYHLWPIINESDNFLMPLSFPCLSAYLKQRMNGIEVVVYDCLPLKIGYKTLFEMIKFEQPDVVGVGDSLPYIHEGLKVLSLAKEFNPHLITIAGGHFHSHLPRYTMSHYKQVDFIVRYEGEQVLVDLLEALRSGQNLALVPSIVYRQGSDIIETEPGPVIESLDTLPLPDYDIMPIHKYSPFGKLWPRAITIQGNRGCPHFCSYCSWTALEGEHKMDKGEMRLIPRLRAKSVSKVLAEIDVLYYKYGIRYLFWVDGTWNIDTKWLDELCSAIISKGYKLGWWAFVRADMLLEQEKCGVLEKMVRAGFRHALFGGERHSEQDMKLIGKTGLNGAELLQACHILKQKYPQVFRQSTFVTGIRTETKQSLQQLGAYSRSAHIDFAAYHPLMPYPGTPLWDEAQKKGWIEEHDFSKYDMFHPVMPSETLSREEISTGTQALYQAFIMKQPWPYLRGLFSAFQIRRRLHWWFLFAVSRVLLRDMVLSLLGRKQFEGFAAINKLWKPSWYDS</sequence>
<comment type="cofactor">
    <cofactor evidence="1">
        <name>[4Fe-4S] cluster</name>
        <dbReference type="ChEBI" id="CHEBI:49883"/>
    </cofactor>
</comment>
<evidence type="ECO:0000256" key="7">
    <source>
        <dbReference type="ARBA" id="ARBA00023014"/>
    </source>
</evidence>
<keyword evidence="7" id="KW-0411">Iron-sulfur</keyword>
<keyword evidence="2" id="KW-0489">Methyltransferase</keyword>
<evidence type="ECO:0000259" key="8">
    <source>
        <dbReference type="PROSITE" id="PS51332"/>
    </source>
</evidence>
<dbReference type="PROSITE" id="PS51918">
    <property type="entry name" value="RADICAL_SAM"/>
    <property type="match status" value="1"/>
</dbReference>
<feature type="domain" description="B12-binding" evidence="8">
    <location>
        <begin position="26"/>
        <end position="163"/>
    </location>
</feature>
<dbReference type="PANTHER" id="PTHR43409">
    <property type="entry name" value="ANAEROBIC MAGNESIUM-PROTOPORPHYRIN IX MONOMETHYL ESTER CYCLASE-RELATED"/>
    <property type="match status" value="1"/>
</dbReference>
<organism evidence="10 11">
    <name type="scientific">candidate division CSSED10-310 bacterium</name>
    <dbReference type="NCBI Taxonomy" id="2855610"/>
    <lineage>
        <taxon>Bacteria</taxon>
        <taxon>Bacteria division CSSED10-310</taxon>
    </lineage>
</organism>
<dbReference type="Proteomes" id="UP001594351">
    <property type="component" value="Unassembled WGS sequence"/>
</dbReference>
<dbReference type="SFLD" id="SFLDG01123">
    <property type="entry name" value="methyltransferase_(Class_B)"/>
    <property type="match status" value="1"/>
</dbReference>
<dbReference type="PROSITE" id="PS51332">
    <property type="entry name" value="B12_BINDING"/>
    <property type="match status" value="1"/>
</dbReference>
<dbReference type="Gene3D" id="3.80.30.20">
    <property type="entry name" value="tm_1862 like domain"/>
    <property type="match status" value="1"/>
</dbReference>
<dbReference type="InterPro" id="IPR058240">
    <property type="entry name" value="rSAM_sf"/>
</dbReference>
<evidence type="ECO:0000256" key="5">
    <source>
        <dbReference type="ARBA" id="ARBA00022723"/>
    </source>
</evidence>
<evidence type="ECO:0000256" key="4">
    <source>
        <dbReference type="ARBA" id="ARBA00022691"/>
    </source>
</evidence>
<keyword evidence="5" id="KW-0479">Metal-binding</keyword>
<dbReference type="InterPro" id="IPR007197">
    <property type="entry name" value="rSAM"/>
</dbReference>
<dbReference type="InterPro" id="IPR034466">
    <property type="entry name" value="Methyltransferase_Class_B"/>
</dbReference>
<protein>
    <submittedName>
        <fullName evidence="10">B12-binding domain-containing radical SAM protein</fullName>
    </submittedName>
</protein>
<feature type="domain" description="Radical SAM core" evidence="9">
    <location>
        <begin position="209"/>
        <end position="453"/>
    </location>
</feature>
<keyword evidence="6" id="KW-0408">Iron</keyword>
<name>A0ABV6Z4H9_UNCC1</name>
<evidence type="ECO:0000259" key="9">
    <source>
        <dbReference type="PROSITE" id="PS51918"/>
    </source>
</evidence>
<evidence type="ECO:0000256" key="6">
    <source>
        <dbReference type="ARBA" id="ARBA00023004"/>
    </source>
</evidence>
<dbReference type="SFLD" id="SFLDG01082">
    <property type="entry name" value="B12-binding_domain_containing"/>
    <property type="match status" value="1"/>
</dbReference>
<dbReference type="SUPFAM" id="SSF102114">
    <property type="entry name" value="Radical SAM enzymes"/>
    <property type="match status" value="1"/>
</dbReference>
<proteinExistence type="predicted"/>
<comment type="caution">
    <text evidence="10">The sequence shown here is derived from an EMBL/GenBank/DDBJ whole genome shotgun (WGS) entry which is preliminary data.</text>
</comment>
<dbReference type="InterPro" id="IPR006158">
    <property type="entry name" value="Cobalamin-bd"/>
</dbReference>
<evidence type="ECO:0000256" key="3">
    <source>
        <dbReference type="ARBA" id="ARBA00022679"/>
    </source>
</evidence>
<dbReference type="Pfam" id="PF02310">
    <property type="entry name" value="B12-binding"/>
    <property type="match status" value="1"/>
</dbReference>
<accession>A0ABV6Z4H9</accession>
<evidence type="ECO:0000313" key="10">
    <source>
        <dbReference type="EMBL" id="MFC1853347.1"/>
    </source>
</evidence>
<dbReference type="CDD" id="cd02068">
    <property type="entry name" value="radical_SAM_B12_BD"/>
    <property type="match status" value="1"/>
</dbReference>
<keyword evidence="3" id="KW-0808">Transferase</keyword>
<gene>
    <name evidence="10" type="ORF">ACFL27_24375</name>
</gene>
<dbReference type="Gene3D" id="3.40.50.280">
    <property type="entry name" value="Cobalamin-binding domain"/>
    <property type="match status" value="1"/>
</dbReference>
<dbReference type="InterPro" id="IPR051198">
    <property type="entry name" value="BchE-like"/>
</dbReference>
<dbReference type="SFLD" id="SFLDS00029">
    <property type="entry name" value="Radical_SAM"/>
    <property type="match status" value="1"/>
</dbReference>
<evidence type="ECO:0000256" key="2">
    <source>
        <dbReference type="ARBA" id="ARBA00022603"/>
    </source>
</evidence>
<dbReference type="InterPro" id="IPR006638">
    <property type="entry name" value="Elp3/MiaA/NifB-like_rSAM"/>
</dbReference>
<keyword evidence="4" id="KW-0949">S-adenosyl-L-methionine</keyword>
<reference evidence="10 11" key="1">
    <citation type="submission" date="2024-09" db="EMBL/GenBank/DDBJ databases">
        <title>Laminarin stimulates single cell rates of sulfate reduction while oxygen inhibits transcriptomic activity in coastal marine sediment.</title>
        <authorList>
            <person name="Lindsay M."/>
            <person name="Orcutt B."/>
            <person name="Emerson D."/>
            <person name="Stepanauskas R."/>
            <person name="D'Angelo T."/>
        </authorList>
    </citation>
    <scope>NUCLEOTIDE SEQUENCE [LARGE SCALE GENOMIC DNA]</scope>
    <source>
        <strain evidence="10">SAG AM-311-K15</strain>
    </source>
</reference>
<dbReference type="SMART" id="SM00729">
    <property type="entry name" value="Elp3"/>
    <property type="match status" value="1"/>
</dbReference>
<dbReference type="InterPro" id="IPR023404">
    <property type="entry name" value="rSAM_horseshoe"/>
</dbReference>
<dbReference type="EMBL" id="JBHPBY010000478">
    <property type="protein sequence ID" value="MFC1853347.1"/>
    <property type="molecule type" value="Genomic_DNA"/>
</dbReference>
<evidence type="ECO:0000256" key="1">
    <source>
        <dbReference type="ARBA" id="ARBA00001966"/>
    </source>
</evidence>
<evidence type="ECO:0000313" key="11">
    <source>
        <dbReference type="Proteomes" id="UP001594351"/>
    </source>
</evidence>
<keyword evidence="11" id="KW-1185">Reference proteome</keyword>
<dbReference type="PANTHER" id="PTHR43409:SF7">
    <property type="entry name" value="BLL1977 PROTEIN"/>
    <property type="match status" value="1"/>
</dbReference>